<evidence type="ECO:0000313" key="2">
    <source>
        <dbReference type="Proteomes" id="UP000799324"/>
    </source>
</evidence>
<protein>
    <submittedName>
        <fullName evidence="1">Uncharacterized protein</fullName>
    </submittedName>
</protein>
<keyword evidence="2" id="KW-1185">Reference proteome</keyword>
<reference evidence="1" key="1">
    <citation type="journal article" date="2020" name="Stud. Mycol.">
        <title>101 Dothideomycetes genomes: a test case for predicting lifestyles and emergence of pathogens.</title>
        <authorList>
            <person name="Haridas S."/>
            <person name="Albert R."/>
            <person name="Binder M."/>
            <person name="Bloem J."/>
            <person name="Labutti K."/>
            <person name="Salamov A."/>
            <person name="Andreopoulos B."/>
            <person name="Baker S."/>
            <person name="Barry K."/>
            <person name="Bills G."/>
            <person name="Bluhm B."/>
            <person name="Cannon C."/>
            <person name="Castanera R."/>
            <person name="Culley D."/>
            <person name="Daum C."/>
            <person name="Ezra D."/>
            <person name="Gonzalez J."/>
            <person name="Henrissat B."/>
            <person name="Kuo A."/>
            <person name="Liang C."/>
            <person name="Lipzen A."/>
            <person name="Lutzoni F."/>
            <person name="Magnuson J."/>
            <person name="Mondo S."/>
            <person name="Nolan M."/>
            <person name="Ohm R."/>
            <person name="Pangilinan J."/>
            <person name="Park H.-J."/>
            <person name="Ramirez L."/>
            <person name="Alfaro M."/>
            <person name="Sun H."/>
            <person name="Tritt A."/>
            <person name="Yoshinaga Y."/>
            <person name="Zwiers L.-H."/>
            <person name="Turgeon B."/>
            <person name="Goodwin S."/>
            <person name="Spatafora J."/>
            <person name="Crous P."/>
            <person name="Grigoriev I."/>
        </authorList>
    </citation>
    <scope>NUCLEOTIDE SEQUENCE</scope>
    <source>
        <strain evidence="1">CBS 122681</strain>
    </source>
</reference>
<accession>A0A6A6SJQ0</accession>
<proteinExistence type="predicted"/>
<name>A0A6A6SJQ0_9PLEO</name>
<dbReference type="Proteomes" id="UP000799324">
    <property type="component" value="Unassembled WGS sequence"/>
</dbReference>
<evidence type="ECO:0000313" key="1">
    <source>
        <dbReference type="EMBL" id="KAF2647201.1"/>
    </source>
</evidence>
<gene>
    <name evidence="1" type="ORF">K491DRAFT_741861</name>
</gene>
<sequence length="200" mass="22724">MRRPTISRVRLCAGGCAAPVAPPHRERDIWLGLSARTFTTGEPWTRSNTTQIYYGADQTQGRCKNLSTYSLFLKLKYHPPPDPCQIIVSKCYWVMTESTVDPESPSSEDIIEKFRKCWIASTANNNLTLHGFRRFKTTHLLDLRFLENKIADMDHIICQAGLSLGLNPSFTDRLGLKHGKRDANIPNISDTITREFVLEL</sequence>
<dbReference type="EMBL" id="MU004661">
    <property type="protein sequence ID" value="KAF2647201.1"/>
    <property type="molecule type" value="Genomic_DNA"/>
</dbReference>
<dbReference type="AlphaFoldDB" id="A0A6A6SJQ0"/>
<organism evidence="1 2">
    <name type="scientific">Lophiostoma macrostomum CBS 122681</name>
    <dbReference type="NCBI Taxonomy" id="1314788"/>
    <lineage>
        <taxon>Eukaryota</taxon>
        <taxon>Fungi</taxon>
        <taxon>Dikarya</taxon>
        <taxon>Ascomycota</taxon>
        <taxon>Pezizomycotina</taxon>
        <taxon>Dothideomycetes</taxon>
        <taxon>Pleosporomycetidae</taxon>
        <taxon>Pleosporales</taxon>
        <taxon>Lophiostomataceae</taxon>
        <taxon>Lophiostoma</taxon>
    </lineage>
</organism>
<dbReference type="OrthoDB" id="3546297at2759"/>